<evidence type="ECO:0008006" key="12">
    <source>
        <dbReference type="Google" id="ProtNLM"/>
    </source>
</evidence>
<evidence type="ECO:0000256" key="2">
    <source>
        <dbReference type="ARBA" id="ARBA00010617"/>
    </source>
</evidence>
<sequence length="55" mass="6363">MSSYWVHVDPDVFPNPDEFNPSRWIDSVDNPAQMKQMLQYFVPFGKGSRSCIGIQ</sequence>
<dbReference type="Proteomes" id="UP000234254">
    <property type="component" value="Unassembled WGS sequence"/>
</dbReference>
<comment type="similarity">
    <text evidence="2 9">Belongs to the cytochrome P450 family.</text>
</comment>
<dbReference type="PANTHER" id="PTHR24286">
    <property type="entry name" value="CYTOCHROME P450 26"/>
    <property type="match status" value="1"/>
</dbReference>
<protein>
    <recommendedName>
        <fullName evidence="12">Cytochrome P450</fullName>
    </recommendedName>
</protein>
<evidence type="ECO:0000256" key="1">
    <source>
        <dbReference type="ARBA" id="ARBA00001971"/>
    </source>
</evidence>
<dbReference type="GeneID" id="36544537"/>
<comment type="cofactor">
    <cofactor evidence="1 8">
        <name>heme</name>
        <dbReference type="ChEBI" id="CHEBI:30413"/>
    </cofactor>
</comment>
<keyword evidence="11" id="KW-1185">Reference proteome</keyword>
<dbReference type="GO" id="GO:0020037">
    <property type="term" value="F:heme binding"/>
    <property type="evidence" value="ECO:0007669"/>
    <property type="project" value="InterPro"/>
</dbReference>
<reference evidence="10" key="1">
    <citation type="submission" date="2016-12" db="EMBL/GenBank/DDBJ databases">
        <title>The genomes of Aspergillus section Nigri reveals drivers in fungal speciation.</title>
        <authorList>
            <consortium name="DOE Joint Genome Institute"/>
            <person name="Vesth T.C."/>
            <person name="Nybo J."/>
            <person name="Theobald S."/>
            <person name="Brandl J."/>
            <person name="Frisvad J.C."/>
            <person name="Nielsen K.F."/>
            <person name="Lyhne E.K."/>
            <person name="Kogle M.E."/>
            <person name="Kuo A."/>
            <person name="Riley R."/>
            <person name="Clum A."/>
            <person name="Nolan M."/>
            <person name="Lipzen A."/>
            <person name="Salamov A."/>
            <person name="Henrissat B."/>
            <person name="Wiebenga A."/>
            <person name="De vries R.P."/>
            <person name="Grigoriev I.V."/>
            <person name="Mortensen U.H."/>
            <person name="Andersen M.R."/>
            <person name="Baker S.E."/>
        </authorList>
    </citation>
    <scope>NUCLEOTIDE SEQUENCE</scope>
    <source>
        <strain evidence="10">IBT 28561</strain>
    </source>
</reference>
<comment type="caution">
    <text evidence="10">The sequence shown here is derived from an EMBL/GenBank/DDBJ whole genome shotgun (WGS) entry which is preliminary data.</text>
</comment>
<evidence type="ECO:0000256" key="7">
    <source>
        <dbReference type="ARBA" id="ARBA00023033"/>
    </source>
</evidence>
<evidence type="ECO:0000256" key="8">
    <source>
        <dbReference type="PIRSR" id="PIRSR602403-1"/>
    </source>
</evidence>
<dbReference type="GO" id="GO:0016705">
    <property type="term" value="F:oxidoreductase activity, acting on paired donors, with incorporation or reduction of molecular oxygen"/>
    <property type="evidence" value="ECO:0007669"/>
    <property type="project" value="InterPro"/>
</dbReference>
<keyword evidence="3 8" id="KW-0349">Heme</keyword>
<feature type="binding site" description="axial binding residue" evidence="8">
    <location>
        <position position="51"/>
    </location>
    <ligand>
        <name>heme</name>
        <dbReference type="ChEBI" id="CHEBI:30413"/>
    </ligand>
    <ligandPart>
        <name>Fe</name>
        <dbReference type="ChEBI" id="CHEBI:18248"/>
    </ligandPart>
</feature>
<dbReference type="AlphaFoldDB" id="A0A2I1D3Y4"/>
<dbReference type="InterPro" id="IPR017972">
    <property type="entry name" value="Cyt_P450_CS"/>
</dbReference>
<dbReference type="GO" id="GO:0016125">
    <property type="term" value="P:sterol metabolic process"/>
    <property type="evidence" value="ECO:0007669"/>
    <property type="project" value="TreeGrafter"/>
</dbReference>
<dbReference type="OrthoDB" id="3945418at2759"/>
<evidence type="ECO:0000313" key="11">
    <source>
        <dbReference type="Proteomes" id="UP000234254"/>
    </source>
</evidence>
<keyword evidence="4 8" id="KW-0479">Metal-binding</keyword>
<keyword evidence="7 9" id="KW-0503">Monooxygenase</keyword>
<evidence type="ECO:0000256" key="3">
    <source>
        <dbReference type="ARBA" id="ARBA00022617"/>
    </source>
</evidence>
<dbReference type="EMBL" id="MSFM01000005">
    <property type="protein sequence ID" value="PKY04584.1"/>
    <property type="molecule type" value="Genomic_DNA"/>
</dbReference>
<dbReference type="Pfam" id="PF00067">
    <property type="entry name" value="p450"/>
    <property type="match status" value="1"/>
</dbReference>
<evidence type="ECO:0000313" key="10">
    <source>
        <dbReference type="EMBL" id="PKY04584.1"/>
    </source>
</evidence>
<evidence type="ECO:0000256" key="6">
    <source>
        <dbReference type="ARBA" id="ARBA00023004"/>
    </source>
</evidence>
<evidence type="ECO:0000256" key="5">
    <source>
        <dbReference type="ARBA" id="ARBA00023002"/>
    </source>
</evidence>
<dbReference type="RefSeq" id="XP_024693178.1">
    <property type="nucleotide sequence ID" value="XM_024837013.1"/>
</dbReference>
<proteinExistence type="inferred from homology"/>
<organism evidence="10 11">
    <name type="scientific">Aspergillus campestris (strain IBT 28561)</name>
    <dbReference type="NCBI Taxonomy" id="1392248"/>
    <lineage>
        <taxon>Eukaryota</taxon>
        <taxon>Fungi</taxon>
        <taxon>Dikarya</taxon>
        <taxon>Ascomycota</taxon>
        <taxon>Pezizomycotina</taxon>
        <taxon>Eurotiomycetes</taxon>
        <taxon>Eurotiomycetidae</taxon>
        <taxon>Eurotiales</taxon>
        <taxon>Aspergillaceae</taxon>
        <taxon>Aspergillus</taxon>
        <taxon>Aspergillus subgen. Circumdati</taxon>
    </lineage>
</organism>
<accession>A0A2I1D3Y4</accession>
<name>A0A2I1D3Y4_ASPC2</name>
<dbReference type="PROSITE" id="PS00086">
    <property type="entry name" value="CYTOCHROME_P450"/>
    <property type="match status" value="1"/>
</dbReference>
<keyword evidence="6 8" id="KW-0408">Iron</keyword>
<dbReference type="InterPro" id="IPR001128">
    <property type="entry name" value="Cyt_P450"/>
</dbReference>
<dbReference type="InterPro" id="IPR002403">
    <property type="entry name" value="Cyt_P450_E_grp-IV"/>
</dbReference>
<dbReference type="VEuPathDB" id="FungiDB:P168DRAFT_289509"/>
<dbReference type="PANTHER" id="PTHR24286:SF384">
    <property type="entry name" value="P450, PUTATIVE (EUROFUNG)-RELATED"/>
    <property type="match status" value="1"/>
</dbReference>
<keyword evidence="5 9" id="KW-0560">Oxidoreductase</keyword>
<dbReference type="GO" id="GO:0005506">
    <property type="term" value="F:iron ion binding"/>
    <property type="evidence" value="ECO:0007669"/>
    <property type="project" value="InterPro"/>
</dbReference>
<dbReference type="GO" id="GO:0004497">
    <property type="term" value="F:monooxygenase activity"/>
    <property type="evidence" value="ECO:0007669"/>
    <property type="project" value="UniProtKB-KW"/>
</dbReference>
<gene>
    <name evidence="10" type="ORF">P168DRAFT_289509</name>
</gene>
<dbReference type="SUPFAM" id="SSF48264">
    <property type="entry name" value="Cytochrome P450"/>
    <property type="match status" value="1"/>
</dbReference>
<evidence type="ECO:0000256" key="4">
    <source>
        <dbReference type="ARBA" id="ARBA00022723"/>
    </source>
</evidence>
<dbReference type="Gene3D" id="1.10.630.10">
    <property type="entry name" value="Cytochrome P450"/>
    <property type="match status" value="1"/>
</dbReference>
<dbReference type="InterPro" id="IPR036396">
    <property type="entry name" value="Cyt_P450_sf"/>
</dbReference>
<dbReference type="PRINTS" id="PR00465">
    <property type="entry name" value="EP450IV"/>
</dbReference>
<evidence type="ECO:0000256" key="9">
    <source>
        <dbReference type="RuleBase" id="RU000461"/>
    </source>
</evidence>